<protein>
    <submittedName>
        <fullName evidence="1">Uncharacterized protein</fullName>
    </submittedName>
</protein>
<sequence length="54" mass="5514">MTFRLLAGPPALVAVTRLGAFRPFGLPSLAPALPVSQALARHVTSRFAGGAVKG</sequence>
<dbReference type="Proteomes" id="UP000621386">
    <property type="component" value="Unassembled WGS sequence"/>
</dbReference>
<proteinExistence type="predicted"/>
<dbReference type="RefSeq" id="WP_201814923.1">
    <property type="nucleotide sequence ID" value="NZ_JAERRH010000002.1"/>
</dbReference>
<accession>A0ABS1NWP0</accession>
<gene>
    <name evidence="1" type="ORF">JK361_07965</name>
</gene>
<reference evidence="1 2" key="1">
    <citation type="submission" date="2021-01" db="EMBL/GenBank/DDBJ databases">
        <title>WGS of actinomycetes isolated from Thailand.</title>
        <authorList>
            <person name="Thawai C."/>
        </authorList>
    </citation>
    <scope>NUCLEOTIDE SEQUENCE [LARGE SCALE GENOMIC DNA]</scope>
    <source>
        <strain evidence="1 2">CH5-8</strain>
    </source>
</reference>
<comment type="caution">
    <text evidence="1">The sequence shown here is derived from an EMBL/GenBank/DDBJ whole genome shotgun (WGS) entry which is preliminary data.</text>
</comment>
<evidence type="ECO:0000313" key="2">
    <source>
        <dbReference type="Proteomes" id="UP000621386"/>
    </source>
</evidence>
<keyword evidence="2" id="KW-1185">Reference proteome</keyword>
<evidence type="ECO:0000313" key="1">
    <source>
        <dbReference type="EMBL" id="MBL1104532.1"/>
    </source>
</evidence>
<name>A0ABS1NWP0_9ACTN</name>
<dbReference type="EMBL" id="JAERRH010000002">
    <property type="protein sequence ID" value="MBL1104532.1"/>
    <property type="molecule type" value="Genomic_DNA"/>
</dbReference>
<organism evidence="1 2">
    <name type="scientific">Streptomyces musisoli</name>
    <dbReference type="NCBI Taxonomy" id="2802280"/>
    <lineage>
        <taxon>Bacteria</taxon>
        <taxon>Bacillati</taxon>
        <taxon>Actinomycetota</taxon>
        <taxon>Actinomycetes</taxon>
        <taxon>Kitasatosporales</taxon>
        <taxon>Streptomycetaceae</taxon>
        <taxon>Streptomyces</taxon>
    </lineage>
</organism>